<proteinExistence type="predicted"/>
<sequence length="77" mass="9114">MELKNIQFDCRPITQQPLKAEETLTNILLKNKALLTFHRHQQRYKKILTCNDICDMNCVLSVVYLVMMGFSLYKIHI</sequence>
<accession>A0A2Z6C5U0</accession>
<name>A0A2Z6C5U0_NPVAP</name>
<organism evidence="2">
    <name type="scientific">Antheraea proylei nucleopolyhedrovirus</name>
    <dbReference type="NCBI Taxonomy" id="2126611"/>
    <lineage>
        <taxon>Viruses</taxon>
        <taxon>Viruses incertae sedis</taxon>
        <taxon>Naldaviricetes</taxon>
        <taxon>Lefavirales</taxon>
        <taxon>Baculoviridae</taxon>
        <taxon>Alphabaculovirus</taxon>
        <taxon>Alphabaculovirus anpernyi</taxon>
    </lineage>
</organism>
<dbReference type="EMBL" id="MH797002">
    <property type="protein sequence ID" value="AYW35441.1"/>
    <property type="molecule type" value="Genomic_DNA"/>
</dbReference>
<dbReference type="EMBL" id="LC375539">
    <property type="protein sequence ID" value="BBD50856.1"/>
    <property type="molecule type" value="Genomic_DNA"/>
</dbReference>
<reference evidence="2" key="1">
    <citation type="submission" date="2018-03" db="EMBL/GenBank/DDBJ databases">
        <title>Whole genome comparison of nucleopolyhedroviruses isolated from saturniine wild silkworms in Asian countries.</title>
        <authorList>
            <person name="Sasaki K."/>
            <person name="Kajiura Z."/>
            <person name="Ponnuvel K.M."/>
            <person name="Kobayashi J."/>
        </authorList>
    </citation>
    <scope>NUCLEOTIDE SEQUENCE</scope>
    <source>
        <strain evidence="2">Manipur</strain>
    </source>
</reference>
<reference evidence="1" key="2">
    <citation type="submission" date="2018-08" db="EMBL/GenBank/DDBJ databases">
        <title>Genetic characterization of an alphabaculovirus causing tiger band disease in the oak tasar silkworm, Antheraea proylei.</title>
        <authorList>
            <person name="Tourangbam S."/>
            <person name="Malcolm F.J."/>
            <person name="Luikham R."/>
            <person name="Kshetrimayum M."/>
            <person name="Yumnam R."/>
            <person name="Rajkumari L."/>
        </authorList>
    </citation>
    <scope>NUCLEOTIDE SEQUENCE</scope>
    <source>
        <strain evidence="1">TkhulenIBD</strain>
    </source>
</reference>
<protein>
    <submittedName>
        <fullName evidence="2">Uncharacterized protein</fullName>
    </submittedName>
</protein>
<evidence type="ECO:0000313" key="2">
    <source>
        <dbReference type="EMBL" id="BBD50856.1"/>
    </source>
</evidence>
<gene>
    <name evidence="2" type="primary">orf98</name>
    <name evidence="1" type="synonym">ORF96</name>
</gene>
<evidence type="ECO:0000313" key="1">
    <source>
        <dbReference type="EMBL" id="AYW35441.1"/>
    </source>
</evidence>